<proteinExistence type="predicted"/>
<name>A0ABS8V013_DATST</name>
<dbReference type="Proteomes" id="UP000823775">
    <property type="component" value="Unassembled WGS sequence"/>
</dbReference>
<evidence type="ECO:0000313" key="1">
    <source>
        <dbReference type="EMBL" id="MCD9639676.1"/>
    </source>
</evidence>
<comment type="caution">
    <text evidence="1">The sequence shown here is derived from an EMBL/GenBank/DDBJ whole genome shotgun (WGS) entry which is preliminary data.</text>
</comment>
<gene>
    <name evidence="1" type="ORF">HAX54_024378</name>
</gene>
<sequence>LCIIEWIFGVPKTRDYILVRVCLVQWIVFSLQRKRYGNHLVATMVLYTMEVCCVEGKLTMAVQASLAQTSALKACTLQGLPVVKTDSLWQKSPLPAALPAGQIGTT</sequence>
<protein>
    <submittedName>
        <fullName evidence="1">Uncharacterized protein</fullName>
    </submittedName>
</protein>
<reference evidence="1 2" key="1">
    <citation type="journal article" date="2021" name="BMC Genomics">
        <title>Datura genome reveals duplications of psychoactive alkaloid biosynthetic genes and high mutation rate following tissue culture.</title>
        <authorList>
            <person name="Rajewski A."/>
            <person name="Carter-House D."/>
            <person name="Stajich J."/>
            <person name="Litt A."/>
        </authorList>
    </citation>
    <scope>NUCLEOTIDE SEQUENCE [LARGE SCALE GENOMIC DNA]</scope>
    <source>
        <strain evidence="1">AR-01</strain>
    </source>
</reference>
<keyword evidence="2" id="KW-1185">Reference proteome</keyword>
<evidence type="ECO:0000313" key="2">
    <source>
        <dbReference type="Proteomes" id="UP000823775"/>
    </source>
</evidence>
<feature type="non-terminal residue" evidence="1">
    <location>
        <position position="1"/>
    </location>
</feature>
<accession>A0ABS8V013</accession>
<dbReference type="EMBL" id="JACEIK010002973">
    <property type="protein sequence ID" value="MCD9639676.1"/>
    <property type="molecule type" value="Genomic_DNA"/>
</dbReference>
<organism evidence="1 2">
    <name type="scientific">Datura stramonium</name>
    <name type="common">Jimsonweed</name>
    <name type="synonym">Common thornapple</name>
    <dbReference type="NCBI Taxonomy" id="4076"/>
    <lineage>
        <taxon>Eukaryota</taxon>
        <taxon>Viridiplantae</taxon>
        <taxon>Streptophyta</taxon>
        <taxon>Embryophyta</taxon>
        <taxon>Tracheophyta</taxon>
        <taxon>Spermatophyta</taxon>
        <taxon>Magnoliopsida</taxon>
        <taxon>eudicotyledons</taxon>
        <taxon>Gunneridae</taxon>
        <taxon>Pentapetalae</taxon>
        <taxon>asterids</taxon>
        <taxon>lamiids</taxon>
        <taxon>Solanales</taxon>
        <taxon>Solanaceae</taxon>
        <taxon>Solanoideae</taxon>
        <taxon>Datureae</taxon>
        <taxon>Datura</taxon>
    </lineage>
</organism>